<dbReference type="AlphaFoldDB" id="G5EF34"/>
<feature type="compositionally biased region" description="Polar residues" evidence="2">
    <location>
        <begin position="939"/>
        <end position="958"/>
    </location>
</feature>
<comment type="interaction">
    <interactant intactId="EBI-312477">
        <id>G5EF34</id>
    </interactant>
    <interactant intactId="EBI-312724">
        <id>Q9U1T5</id>
        <label>CELE_Y69H2.3</label>
    </interactant>
    <organismsDiffer>false</organismsDiffer>
    <experiments>3</experiments>
</comment>
<dbReference type="Proteomes" id="UP000001940">
    <property type="component" value="Chromosome V"/>
</dbReference>
<dbReference type="OrthoDB" id="5976811at2759"/>
<dbReference type="GO" id="GO:0005576">
    <property type="term" value="C:extracellular region"/>
    <property type="evidence" value="ECO:0007669"/>
    <property type="project" value="InterPro"/>
</dbReference>
<sequence>MQWSSSIILLFTFLIISNAKNQKTTLCGTCDKDSCPDVSGCEQLKKDQCDCCEVCIRQIGETCDGPGLVCDSHLSCHQENDLDGSSRCKERMHDDCLKAICPLVFHKGCPSDSQLITVSPAPGNCCPPPGSCHCDQKKCVPSVPTCTKEERLVMVEKGSDIPGKCCAYYECHKKEKKCENVHCPPMFQDEEECPPDSIRPPESISKESCCPIRQSCKCRGSICRPAQCPDGKVVNVTKKGTGFPGRCCDKWECVDAELSKAKCNHSGIERQPLETWHVSDCESCQCIRGVSVCNKMTCPKVNQECTWIGIPTGECCPVCLGCQTDNQTKLERGATWQKDDCTSCTCSELGAHMCEKYMCKTDCENPRKVEGQCCPVCDEPTIIRPPATCPSLELCSLRCANGLRRDNIGCYVCECLPDEVPTNPRCRELNDENCEKQCAHGYLKDEDGCTVCKCSKCPPLHQCHKHCLYGFETNSAGCSLCKCRASSKLDKKQGTTKSTKLGAGSAQQTEYHSEKCISFSNDGHQIVRDGGEWWSDGCRHCFCENKQEFCSLISCPTKPSDCADEKWVQKEDECCPSCIDQKKKPKSSNSLAAQKHEHTVCQSPGTGRLFTDGETWQLAPCVSCTCRVGHVLCRTTECPPIACPNPEYQNEEDCCPTCPEQKVENTKNEKGDTIVCTDDAGTAHIVGSSWRQDDCTSCVCSAEGSADCYKEACDESLECRGNPLVIKGKCCPVCSDALSSSAVCSYQSSVYAIGEQWQDGRCSNCSCVTGGQTVCRQMVCPHCDDPVPIEGHCCPLCKDAKWSPYGYGNGSASFPTSLGPRVDDGNGSSATSLIVVSLMSLCVVALIIVLMLLYKRNKKSNKLHKFNEVGQIASGGASTVRLSASKTIGSMPRLVDWKDTREESTEELLKTSTNHVRHDSQNSDDQSDSLLSTMSDTSTAPSTISSSGHVPISDTQPLTPKHRYPV</sequence>
<dbReference type="FunCoup" id="G5EF34">
    <property type="interactions" value="425"/>
</dbReference>
<feature type="domain" description="VWFC" evidence="5">
    <location>
        <begin position="674"/>
        <end position="735"/>
    </location>
</feature>
<feature type="domain" description="Antistasin-like" evidence="6">
    <location>
        <begin position="426"/>
        <end position="454"/>
    </location>
</feature>
<feature type="domain" description="Antistasin-like" evidence="6">
    <location>
        <begin position="457"/>
        <end position="483"/>
    </location>
</feature>
<dbReference type="SUPFAM" id="SSF57184">
    <property type="entry name" value="Growth factor receptor domain"/>
    <property type="match status" value="1"/>
</dbReference>
<dbReference type="PANTHER" id="PTHR46439:SF1">
    <property type="entry name" value="CYSTEINE-RICH MOTOR NEURON 1 PROTEIN"/>
    <property type="match status" value="1"/>
</dbReference>
<name>G5EF34_CAEEL</name>
<gene>
    <name evidence="8 10" type="primary">crim-1</name>
    <name evidence="10" type="synonym">crm-1</name>
    <name evidence="10" type="ORF">B0024.14</name>
    <name evidence="8" type="ORF">CELE_B0024.14</name>
</gene>
<dbReference type="InterPro" id="IPR004094">
    <property type="entry name" value="Antistasin-like"/>
</dbReference>
<evidence type="ECO:0000313" key="10">
    <source>
        <dbReference type="WormBase" id="B0024.14b"/>
    </source>
</evidence>
<feature type="domain" description="VWFC" evidence="5">
    <location>
        <begin position="261"/>
        <end position="320"/>
    </location>
</feature>
<dbReference type="Bgee" id="WBGene00007103">
    <property type="expression patterns" value="Expressed in larva and 4 other cell types or tissues"/>
</dbReference>
<dbReference type="GO" id="GO:0004867">
    <property type="term" value="F:serine-type endopeptidase inhibitor activity"/>
    <property type="evidence" value="ECO:0007669"/>
    <property type="project" value="InterPro"/>
</dbReference>
<feature type="domain" description="Antistasin-like" evidence="6">
    <location>
        <begin position="389"/>
        <end position="415"/>
    </location>
</feature>
<dbReference type="STRING" id="6239.B0024.14b.1"/>
<feature type="region of interest" description="Disordered" evidence="2">
    <location>
        <begin position="905"/>
        <end position="966"/>
    </location>
</feature>
<dbReference type="PhylomeDB" id="G5EF34"/>
<evidence type="ECO:0000313" key="9">
    <source>
        <dbReference type="Proteomes" id="UP000001940"/>
    </source>
</evidence>
<dbReference type="Pfam" id="PF23334">
    <property type="entry name" value="VWC2L_2nd"/>
    <property type="match status" value="3"/>
</dbReference>
<dbReference type="SMART" id="SM00214">
    <property type="entry name" value="VWC"/>
    <property type="match status" value="7"/>
</dbReference>
<keyword evidence="3" id="KW-0812">Transmembrane</keyword>
<dbReference type="Pfam" id="PF00093">
    <property type="entry name" value="VWC"/>
    <property type="match status" value="3"/>
</dbReference>
<proteinExistence type="evidence at protein level"/>
<evidence type="ECO:0000259" key="5">
    <source>
        <dbReference type="PROSITE" id="PS50184"/>
    </source>
</evidence>
<dbReference type="AGR" id="WB:WBGene00007103"/>
<feature type="signal peptide" evidence="4">
    <location>
        <begin position="1"/>
        <end position="19"/>
    </location>
</feature>
<dbReference type="InterPro" id="IPR009030">
    <property type="entry name" value="Growth_fac_rcpt_cys_sf"/>
</dbReference>
<dbReference type="IntAct" id="G5EF34">
    <property type="interactions" value="28"/>
</dbReference>
<dbReference type="EMBL" id="BX284605">
    <property type="protein sequence ID" value="CAD44087.2"/>
    <property type="molecule type" value="Genomic_DNA"/>
</dbReference>
<keyword evidence="3" id="KW-1133">Transmembrane helix</keyword>
<keyword evidence="4" id="KW-0732">Signal</keyword>
<dbReference type="PROSITE" id="PS51252">
    <property type="entry name" value="ANTISTASIN"/>
    <property type="match status" value="3"/>
</dbReference>
<feature type="domain" description="VWFC" evidence="5">
    <location>
        <begin position="317"/>
        <end position="378"/>
    </location>
</feature>
<dbReference type="PROSITE" id="PS50184">
    <property type="entry name" value="VWFC_2"/>
    <property type="match status" value="6"/>
</dbReference>
<dbReference type="InterPro" id="IPR001007">
    <property type="entry name" value="VWF_dom"/>
</dbReference>
<dbReference type="SMART" id="SM00121">
    <property type="entry name" value="IB"/>
    <property type="match status" value="1"/>
</dbReference>
<dbReference type="InterPro" id="IPR052624">
    <property type="entry name" value="CRIM1"/>
</dbReference>
<evidence type="ECO:0000259" key="6">
    <source>
        <dbReference type="PROSITE" id="PS51252"/>
    </source>
</evidence>
<dbReference type="InterPro" id="IPR000867">
    <property type="entry name" value="IGFBP-like"/>
</dbReference>
<feature type="domain" description="IGFBP N-terminal" evidence="7">
    <location>
        <begin position="23"/>
        <end position="91"/>
    </location>
</feature>
<dbReference type="CTD" id="179439"/>
<dbReference type="SUPFAM" id="SSF57603">
    <property type="entry name" value="FnI-like domain"/>
    <property type="match status" value="6"/>
</dbReference>
<reference evidence="8 9" key="1">
    <citation type="journal article" date="1998" name="Science">
        <title>Genome sequence of the nematode C. elegans: a platform for investigating biology.</title>
        <authorList>
            <consortium name="The C. elegans sequencing consortium"/>
            <person name="Sulson J.E."/>
            <person name="Waterston R."/>
        </authorList>
    </citation>
    <scope>NUCLEOTIDE SEQUENCE [LARGE SCALE GENOMIC DNA]</scope>
    <source>
        <strain evidence="8 9">Bristol N2</strain>
    </source>
</reference>
<accession>G5EF34</accession>
<dbReference type="PaxDb" id="6239-B0024.14b"/>
<feature type="compositionally biased region" description="Low complexity" evidence="2">
    <location>
        <begin position="928"/>
        <end position="938"/>
    </location>
</feature>
<feature type="domain" description="VWFC" evidence="5">
    <location>
        <begin position="599"/>
        <end position="659"/>
    </location>
</feature>
<feature type="domain" description="VWFC" evidence="5">
    <location>
        <begin position="742"/>
        <end position="798"/>
    </location>
</feature>
<comment type="interaction">
    <interactant intactId="EBI-312477">
        <id>G5EF34</id>
    </interactant>
    <interactant intactId="EBI-312671">
        <id>O16783</id>
        <label>CELE_T21D12.11</label>
    </interactant>
    <organismsDiffer>false</organismsDiffer>
    <experiments>3</experiments>
</comment>
<feature type="domain" description="VWFC" evidence="5">
    <location>
        <begin position="514"/>
        <end position="579"/>
    </location>
</feature>
<dbReference type="PROSITE" id="PS51323">
    <property type="entry name" value="IGFBP_N_2"/>
    <property type="match status" value="1"/>
</dbReference>
<evidence type="ECO:0000259" key="7">
    <source>
        <dbReference type="PROSITE" id="PS51323"/>
    </source>
</evidence>
<dbReference type="PROSITE" id="PS01208">
    <property type="entry name" value="VWFC_1"/>
    <property type="match status" value="3"/>
</dbReference>
<protein>
    <submittedName>
        <fullName evidence="8">Cysteine-rich motor neuron 1 protein-like</fullName>
    </submittedName>
</protein>
<dbReference type="OMA" id="FNNVEYH"/>
<organism evidence="8 9">
    <name type="scientific">Caenorhabditis elegans</name>
    <dbReference type="NCBI Taxonomy" id="6239"/>
    <lineage>
        <taxon>Eukaryota</taxon>
        <taxon>Metazoa</taxon>
        <taxon>Ecdysozoa</taxon>
        <taxon>Nematoda</taxon>
        <taxon>Chromadorea</taxon>
        <taxon>Rhabditida</taxon>
        <taxon>Rhabditina</taxon>
        <taxon>Rhabditomorpha</taxon>
        <taxon>Rhabditoidea</taxon>
        <taxon>Rhabditidae</taxon>
        <taxon>Peloderinae</taxon>
        <taxon>Caenorhabditis</taxon>
    </lineage>
</organism>
<evidence type="ECO:0000256" key="4">
    <source>
        <dbReference type="SAM" id="SignalP"/>
    </source>
</evidence>
<dbReference type="Gene3D" id="6.20.200.20">
    <property type="match status" value="6"/>
</dbReference>
<dbReference type="PANTHER" id="PTHR46439">
    <property type="entry name" value="CYSTEINE-RICH MOTOR NEURON 1 PROTEIN"/>
    <property type="match status" value="1"/>
</dbReference>
<evidence type="ECO:0000256" key="1">
    <source>
        <dbReference type="ARBA" id="ARBA00023157"/>
    </source>
</evidence>
<evidence type="ECO:0000313" key="8">
    <source>
        <dbReference type="EMBL" id="CAD44087.2"/>
    </source>
</evidence>
<evidence type="ECO:0000256" key="2">
    <source>
        <dbReference type="SAM" id="MobiDB-lite"/>
    </source>
</evidence>
<dbReference type="ExpressionAtlas" id="G5EF34">
    <property type="expression patterns" value="baseline and differential"/>
</dbReference>
<feature type="transmembrane region" description="Helical" evidence="3">
    <location>
        <begin position="833"/>
        <end position="854"/>
    </location>
</feature>
<dbReference type="Gene3D" id="2.10.22.10">
    <property type="entry name" value="Antistasin, domain 1"/>
    <property type="match status" value="2"/>
</dbReference>
<feature type="chain" id="PRO_5003476014" evidence="4">
    <location>
        <begin position="20"/>
        <end position="966"/>
    </location>
</feature>
<dbReference type="InParanoid" id="G5EF34"/>
<comment type="interaction">
    <interactant intactId="EBI-312477">
        <id>G5EF34</id>
    </interactant>
    <interactant intactId="EBI-312630">
        <id>Q21344</id>
        <label>CELE_K08E7.5</label>
    </interactant>
    <organismsDiffer>false</organismsDiffer>
    <experiments>3</experiments>
</comment>
<keyword evidence="3" id="KW-0472">Membrane</keyword>
<dbReference type="SMR" id="G5EF34"/>
<evidence type="ECO:0000256" key="3">
    <source>
        <dbReference type="SAM" id="Phobius"/>
    </source>
</evidence>
<keyword evidence="9" id="KW-1185">Reference proteome</keyword>
<dbReference type="Pfam" id="PF02822">
    <property type="entry name" value="Antistasin"/>
    <property type="match status" value="3"/>
</dbReference>
<dbReference type="eggNOG" id="KOG1216">
    <property type="taxonomic scope" value="Eukaryota"/>
</dbReference>
<dbReference type="WormBase" id="B0024.14b">
    <property type="protein sequence ID" value="CE42527"/>
    <property type="gene ID" value="WBGene00007103"/>
    <property type="gene designation" value="crim-1"/>
</dbReference>
<keyword evidence="1" id="KW-1015">Disulfide bond</keyword>